<evidence type="ECO:0000313" key="2">
    <source>
        <dbReference type="Proteomes" id="UP000489600"/>
    </source>
</evidence>
<keyword evidence="2" id="KW-1185">Reference proteome</keyword>
<reference evidence="1" key="1">
    <citation type="submission" date="2019-07" db="EMBL/GenBank/DDBJ databases">
        <authorList>
            <person name="Dittberner H."/>
        </authorList>
    </citation>
    <scope>NUCLEOTIDE SEQUENCE [LARGE SCALE GENOMIC DNA]</scope>
</reference>
<comment type="caution">
    <text evidence="1">The sequence shown here is derived from an EMBL/GenBank/DDBJ whole genome shotgun (WGS) entry which is preliminary data.</text>
</comment>
<name>A0A565BVE1_9BRAS</name>
<accession>A0A565BVE1</accession>
<dbReference type="AlphaFoldDB" id="A0A565BVE1"/>
<dbReference type="EMBL" id="CABITT030000005">
    <property type="protein sequence ID" value="VVB05359.1"/>
    <property type="molecule type" value="Genomic_DNA"/>
</dbReference>
<sequence>MIFKAVQHERDLEAAKARPATNGMVSKYALLTWLALRNRLTTGARIRDYIVCGRHEETLQHPFFCMSIFSSNLGDLDVEISQCGLLNRVGSLGAASSRLKL</sequence>
<proteinExistence type="predicted"/>
<dbReference type="Proteomes" id="UP000489600">
    <property type="component" value="Unassembled WGS sequence"/>
</dbReference>
<evidence type="ECO:0000313" key="1">
    <source>
        <dbReference type="EMBL" id="VVB05359.1"/>
    </source>
</evidence>
<organism evidence="1 2">
    <name type="scientific">Arabis nemorensis</name>
    <dbReference type="NCBI Taxonomy" id="586526"/>
    <lineage>
        <taxon>Eukaryota</taxon>
        <taxon>Viridiplantae</taxon>
        <taxon>Streptophyta</taxon>
        <taxon>Embryophyta</taxon>
        <taxon>Tracheophyta</taxon>
        <taxon>Spermatophyta</taxon>
        <taxon>Magnoliopsida</taxon>
        <taxon>eudicotyledons</taxon>
        <taxon>Gunneridae</taxon>
        <taxon>Pentapetalae</taxon>
        <taxon>rosids</taxon>
        <taxon>malvids</taxon>
        <taxon>Brassicales</taxon>
        <taxon>Brassicaceae</taxon>
        <taxon>Arabideae</taxon>
        <taxon>Arabis</taxon>
    </lineage>
</organism>
<protein>
    <submittedName>
        <fullName evidence="1">Uncharacterized protein</fullName>
    </submittedName>
</protein>
<gene>
    <name evidence="1" type="ORF">ANE_LOCUS15803</name>
</gene>